<reference evidence="2 3" key="1">
    <citation type="submission" date="2012-01" db="EMBL/GenBank/DDBJ databases">
        <title>The Genome Sequence of Scardovia inopinata F0304.</title>
        <authorList>
            <consortium name="The Broad Institute Genome Sequencing Platform"/>
            <person name="Earl A."/>
            <person name="Ward D."/>
            <person name="Feldgarden M."/>
            <person name="Gevers D."/>
            <person name="Izard J."/>
            <person name="Baranova O.V."/>
            <person name="Blanton J.M."/>
            <person name="Tanner A.C."/>
            <person name="Dewhirst F.E."/>
            <person name="Young S.K."/>
            <person name="Zeng Q."/>
            <person name="Gargeya S."/>
            <person name="Fitzgerald M."/>
            <person name="Haas B."/>
            <person name="Abouelleil A."/>
            <person name="Alvarado L."/>
            <person name="Arachchi H.M."/>
            <person name="Berlin A."/>
            <person name="Chapman S.B."/>
            <person name="Gearin G."/>
            <person name="Goldberg J."/>
            <person name="Griggs A."/>
            <person name="Gujja S."/>
            <person name="Hansen M."/>
            <person name="Heiman D."/>
            <person name="Howarth C."/>
            <person name="Larimer J."/>
            <person name="Lui A."/>
            <person name="MacDonald P.J."/>
            <person name="McCowen C."/>
            <person name="Montmayeur A."/>
            <person name="Murphy C."/>
            <person name="Neiman D."/>
            <person name="Pearson M."/>
            <person name="Priest M."/>
            <person name="Roberts A."/>
            <person name="Saif S."/>
            <person name="Shea T."/>
            <person name="Sisk P."/>
            <person name="Stolte C."/>
            <person name="Sykes S."/>
            <person name="Wortman J."/>
            <person name="Nusbaum C."/>
            <person name="Birren B."/>
        </authorList>
    </citation>
    <scope>NUCLEOTIDE SEQUENCE [LARGE SCALE GENOMIC DNA]</scope>
    <source>
        <strain evidence="2 3">F0304</strain>
    </source>
</reference>
<comment type="caution">
    <text evidence="2">The sequence shown here is derived from an EMBL/GenBank/DDBJ whole genome shotgun (WGS) entry which is preliminary data.</text>
</comment>
<protein>
    <recommendedName>
        <fullName evidence="4">Fungal lipase-like domain-containing protein</fullName>
    </recommendedName>
</protein>
<evidence type="ECO:0000313" key="2">
    <source>
        <dbReference type="EMBL" id="EFG27223.1"/>
    </source>
</evidence>
<evidence type="ECO:0008006" key="4">
    <source>
        <dbReference type="Google" id="ProtNLM"/>
    </source>
</evidence>
<dbReference type="InterPro" id="IPR029058">
    <property type="entry name" value="AB_hydrolase_fold"/>
</dbReference>
<organism evidence="2 3">
    <name type="scientific">Scardovia inopinata F0304</name>
    <dbReference type="NCBI Taxonomy" id="641146"/>
    <lineage>
        <taxon>Bacteria</taxon>
        <taxon>Bacillati</taxon>
        <taxon>Actinomycetota</taxon>
        <taxon>Actinomycetes</taxon>
        <taxon>Bifidobacteriales</taxon>
        <taxon>Bifidobacteriaceae</taxon>
        <taxon>Scardovia</taxon>
    </lineage>
</organism>
<dbReference type="SUPFAM" id="SSF53474">
    <property type="entry name" value="alpha/beta-Hydrolases"/>
    <property type="match status" value="1"/>
</dbReference>
<dbReference type="EMBL" id="ADCX01000004">
    <property type="protein sequence ID" value="EFG27223.1"/>
    <property type="molecule type" value="Genomic_DNA"/>
</dbReference>
<keyword evidence="3" id="KW-1185">Reference proteome</keyword>
<gene>
    <name evidence="2" type="ORF">HMPREF9020_00862</name>
</gene>
<dbReference type="Gene3D" id="3.40.50.1820">
    <property type="entry name" value="alpha/beta hydrolase"/>
    <property type="match status" value="1"/>
</dbReference>
<feature type="compositionally biased region" description="Pro residues" evidence="1">
    <location>
        <begin position="102"/>
        <end position="112"/>
    </location>
</feature>
<dbReference type="HOGENOM" id="CLU_038370_1_0_11"/>
<dbReference type="eggNOG" id="ENOG5032SA1">
    <property type="taxonomic scope" value="Bacteria"/>
</dbReference>
<dbReference type="Proteomes" id="UP000005777">
    <property type="component" value="Unassembled WGS sequence"/>
</dbReference>
<evidence type="ECO:0000256" key="1">
    <source>
        <dbReference type="SAM" id="MobiDB-lite"/>
    </source>
</evidence>
<feature type="region of interest" description="Disordered" evidence="1">
    <location>
        <begin position="91"/>
        <end position="112"/>
    </location>
</feature>
<name>W5IJQ2_SCAIO</name>
<accession>W5IJQ2</accession>
<dbReference type="AlphaFoldDB" id="W5IJQ2"/>
<dbReference type="RefSeq" id="WP_006293231.1">
    <property type="nucleotide sequence ID" value="NZ_GG770225.1"/>
</dbReference>
<proteinExistence type="predicted"/>
<evidence type="ECO:0000313" key="3">
    <source>
        <dbReference type="Proteomes" id="UP000005777"/>
    </source>
</evidence>
<sequence length="414" mass="47524">MGTRSQPNDITIKGTHKDQYIGTVVKVVRGRDNVKGDDPSGLDAVVLKDDRTKTLRIIYQGSQGSWITGKDWADNDWPLFYSFLNPTGGQQMKGVGGVEPSPKFPPPQRPRPTPQLVAAARLAKRVLRQYPQYRLEMYGHSLGSMDGQYALAALNKEEAARVRGAWLYEGPNISFLLNKKERNRASRYGDRVRQYVDSKDVVPFGASRMGMVGKIYHVDSRFQWRIDPFKHISDQHMWGGYKWTNDGSVVMEQKTIDSIYQQSMDRVSRLHSRWTKTGKHLTSSQTIYLDYQQVVVIVRACDEQMDRFEYELKATRERWAQSAEDLWNRTISDIANLSALHLSHGDIVDIATQEGYSKQRYIKQTTESLVACQHQASAIHKRMSSTGERINRGVNRLLEKDKRLVAQFRHWDTL</sequence>